<proteinExistence type="predicted"/>
<keyword evidence="6" id="KW-0614">Plasmid</keyword>
<dbReference type="GO" id="GO:0003677">
    <property type="term" value="F:DNA binding"/>
    <property type="evidence" value="ECO:0007669"/>
    <property type="project" value="UniProtKB-KW"/>
</dbReference>
<keyword evidence="3" id="KW-0238">DNA-binding</keyword>
<evidence type="ECO:0000256" key="2">
    <source>
        <dbReference type="ARBA" id="ARBA00022908"/>
    </source>
</evidence>
<keyword evidence="4" id="KW-0233">DNA recombination</keyword>
<geneLocation type="plasmid" evidence="7">
    <name>psj05684b</name>
</geneLocation>
<evidence type="ECO:0000313" key="7">
    <source>
        <dbReference type="Proteomes" id="UP000217211"/>
    </source>
</evidence>
<feature type="domain" description="Tyr recombinase" evidence="5">
    <location>
        <begin position="183"/>
        <end position="389"/>
    </location>
</feature>
<evidence type="ECO:0000259" key="5">
    <source>
        <dbReference type="PROSITE" id="PS51898"/>
    </source>
</evidence>
<dbReference type="Gene3D" id="1.10.150.130">
    <property type="match status" value="1"/>
</dbReference>
<dbReference type="GO" id="GO:0015074">
    <property type="term" value="P:DNA integration"/>
    <property type="evidence" value="ECO:0007669"/>
    <property type="project" value="UniProtKB-KW"/>
</dbReference>
<dbReference type="InterPro" id="IPR013762">
    <property type="entry name" value="Integrase-like_cat_sf"/>
</dbReference>
<dbReference type="eggNOG" id="COG0582">
    <property type="taxonomic scope" value="Bacteria"/>
</dbReference>
<dbReference type="PANTHER" id="PTHR30349:SF81">
    <property type="entry name" value="TYROSINE RECOMBINASE XERC"/>
    <property type="match status" value="1"/>
</dbReference>
<keyword evidence="1" id="KW-0159">Chromosome partition</keyword>
<evidence type="ECO:0000256" key="3">
    <source>
        <dbReference type="ARBA" id="ARBA00023125"/>
    </source>
</evidence>
<dbReference type="RefSeq" id="WP_034857968.1">
    <property type="nucleotide sequence ID" value="NZ_AJQT01000101.1"/>
</dbReference>
<protein>
    <submittedName>
        <fullName evidence="6">Mobile element protein</fullName>
    </submittedName>
</protein>
<keyword evidence="7" id="KW-1185">Reference proteome</keyword>
<organism evidence="6 7">
    <name type="scientific">Sinorhizobium sojae CCBAU 05684</name>
    <dbReference type="NCBI Taxonomy" id="716928"/>
    <lineage>
        <taxon>Bacteria</taxon>
        <taxon>Pseudomonadati</taxon>
        <taxon>Pseudomonadota</taxon>
        <taxon>Alphaproteobacteria</taxon>
        <taxon>Hyphomicrobiales</taxon>
        <taxon>Rhizobiaceae</taxon>
        <taxon>Sinorhizobium/Ensifer group</taxon>
        <taxon>Sinorhizobium</taxon>
    </lineage>
</organism>
<dbReference type="EMBL" id="CP023068">
    <property type="protein sequence ID" value="ASY66577.1"/>
    <property type="molecule type" value="Genomic_DNA"/>
</dbReference>
<dbReference type="GO" id="GO:0006310">
    <property type="term" value="P:DNA recombination"/>
    <property type="evidence" value="ECO:0007669"/>
    <property type="project" value="UniProtKB-KW"/>
</dbReference>
<dbReference type="Proteomes" id="UP000217211">
    <property type="component" value="Plasmid pSJ05684b"/>
</dbReference>
<dbReference type="InterPro" id="IPR050090">
    <property type="entry name" value="Tyrosine_recombinase_XerCD"/>
</dbReference>
<accession>A0A249PLF4</accession>
<dbReference type="Pfam" id="PF00589">
    <property type="entry name" value="Phage_integrase"/>
    <property type="match status" value="1"/>
</dbReference>
<evidence type="ECO:0000256" key="4">
    <source>
        <dbReference type="ARBA" id="ARBA00023172"/>
    </source>
</evidence>
<dbReference type="SUPFAM" id="SSF47823">
    <property type="entry name" value="lambda integrase-like, N-terminal domain"/>
    <property type="match status" value="1"/>
</dbReference>
<dbReference type="Gene3D" id="1.10.443.10">
    <property type="entry name" value="Intergrase catalytic core"/>
    <property type="match status" value="1"/>
</dbReference>
<evidence type="ECO:0000313" key="6">
    <source>
        <dbReference type="EMBL" id="ASY66577.1"/>
    </source>
</evidence>
<dbReference type="PROSITE" id="PS51898">
    <property type="entry name" value="TYR_RECOMBINASE"/>
    <property type="match status" value="1"/>
</dbReference>
<gene>
    <name evidence="6" type="ORF">SJ05684_b55950</name>
</gene>
<dbReference type="PANTHER" id="PTHR30349">
    <property type="entry name" value="PHAGE INTEGRASE-RELATED"/>
    <property type="match status" value="1"/>
</dbReference>
<dbReference type="SUPFAM" id="SSF56349">
    <property type="entry name" value="DNA breaking-rejoining enzymes"/>
    <property type="match status" value="1"/>
</dbReference>
<reference evidence="6 7" key="1">
    <citation type="submission" date="2017-08" db="EMBL/GenBank/DDBJ databases">
        <title>Multipartite genome sequences of Sinorhizobium species nodulating soybeans.</title>
        <authorList>
            <person name="Tian C.F."/>
        </authorList>
    </citation>
    <scope>NUCLEOTIDE SEQUENCE [LARGE SCALE GENOMIC DNA]</scope>
    <source>
        <strain evidence="6 7">CCBAU 05684</strain>
        <plasmid evidence="7">psj05684b</plasmid>
    </source>
</reference>
<dbReference type="CDD" id="cd00799">
    <property type="entry name" value="INT_Cre_C"/>
    <property type="match status" value="1"/>
</dbReference>
<dbReference type="AlphaFoldDB" id="A0A249PLF4"/>
<dbReference type="KEGG" id="esj:SJ05684_b55950"/>
<evidence type="ECO:0000256" key="1">
    <source>
        <dbReference type="ARBA" id="ARBA00022829"/>
    </source>
</evidence>
<dbReference type="GO" id="GO:0007059">
    <property type="term" value="P:chromosome segregation"/>
    <property type="evidence" value="ECO:0007669"/>
    <property type="project" value="UniProtKB-KW"/>
</dbReference>
<name>A0A249PLF4_9HYPH</name>
<dbReference type="OrthoDB" id="5513193at2"/>
<keyword evidence="2" id="KW-0229">DNA integration</keyword>
<sequence>MSEGVRSAAPDSQAVLRRAEELDALDAILPFDRRDQLAELLTDDDVATLKHLAGEGMGENTLRALASDLGYLEAWCRLATGGPLPWPAPEALLLKFVAHHLWDPVQRAEDAAHGMPADVEAGLRAERLLRSPGPHAPGTVQRRLTSWSILTRWRGMTGAFAAPSLKSALRLAVRASARPRQRKSKKAVTFDVLAKLLQACAGDRLVDLRDHALLLTAFASGGRRRSEVAALRVEDLTDEEPVRANPADENSPPLPCLSIRLGRTKTTTSDDDEHVLLIGRPVTALKRWLAEAGIKEGPVFRRIDQWGNIDRRPLTPQSVNLMLKARANQAGLDPALFSAHGLRSGYLTEAANRGIPLPEAMQQSLHKSVTQAASYYNNAERKLGRAARLII</sequence>
<dbReference type="STRING" id="716928.GCA_000261485_04476"/>
<dbReference type="InterPro" id="IPR010998">
    <property type="entry name" value="Integrase_recombinase_N"/>
</dbReference>
<dbReference type="InterPro" id="IPR002104">
    <property type="entry name" value="Integrase_catalytic"/>
</dbReference>
<dbReference type="InterPro" id="IPR011010">
    <property type="entry name" value="DNA_brk_join_enz"/>
</dbReference>